<keyword evidence="2" id="KW-0378">Hydrolase</keyword>
<protein>
    <recommendedName>
        <fullName evidence="5">C2H2-type domain-containing protein</fullName>
    </recommendedName>
</protein>
<feature type="region of interest" description="Disordered" evidence="4">
    <location>
        <begin position="210"/>
        <end position="275"/>
    </location>
</feature>
<gene>
    <name evidence="6" type="ORF">B0T14DRAFT_512967</name>
</gene>
<evidence type="ECO:0000256" key="2">
    <source>
        <dbReference type="ARBA" id="ARBA00022801"/>
    </source>
</evidence>
<dbReference type="Proteomes" id="UP001175000">
    <property type="component" value="Unassembled WGS sequence"/>
</dbReference>
<evidence type="ECO:0000256" key="4">
    <source>
        <dbReference type="SAM" id="MobiDB-lite"/>
    </source>
</evidence>
<evidence type="ECO:0000256" key="1">
    <source>
        <dbReference type="ARBA" id="ARBA00005641"/>
    </source>
</evidence>
<name>A0AA39X6B7_9PEZI</name>
<feature type="region of interest" description="Disordered" evidence="4">
    <location>
        <begin position="640"/>
        <end position="668"/>
    </location>
</feature>
<dbReference type="EMBL" id="JAULSU010000002">
    <property type="protein sequence ID" value="KAK0627615.1"/>
    <property type="molecule type" value="Genomic_DNA"/>
</dbReference>
<feature type="domain" description="C2H2-type" evidence="5">
    <location>
        <begin position="359"/>
        <end position="387"/>
    </location>
</feature>
<dbReference type="SMART" id="SM00355">
    <property type="entry name" value="ZnF_C2H2"/>
    <property type="match status" value="3"/>
</dbReference>
<keyword evidence="7" id="KW-1185">Reference proteome</keyword>
<dbReference type="InterPro" id="IPR018087">
    <property type="entry name" value="Glyco_hydro_5_CS"/>
</dbReference>
<evidence type="ECO:0000313" key="6">
    <source>
        <dbReference type="EMBL" id="KAK0627615.1"/>
    </source>
</evidence>
<comment type="similarity">
    <text evidence="1">Belongs to the glycosyl hydrolase 5 (cellulase A) family.</text>
</comment>
<dbReference type="InterPro" id="IPR013087">
    <property type="entry name" value="Znf_C2H2_type"/>
</dbReference>
<comment type="caution">
    <text evidence="6">The sequence shown here is derived from an EMBL/GenBank/DDBJ whole genome shotgun (WGS) entry which is preliminary data.</text>
</comment>
<evidence type="ECO:0000313" key="7">
    <source>
        <dbReference type="Proteomes" id="UP001175000"/>
    </source>
</evidence>
<evidence type="ECO:0000259" key="5">
    <source>
        <dbReference type="SMART" id="SM00355"/>
    </source>
</evidence>
<proteinExistence type="inferred from homology"/>
<organism evidence="6 7">
    <name type="scientific">Immersiella caudata</name>
    <dbReference type="NCBI Taxonomy" id="314043"/>
    <lineage>
        <taxon>Eukaryota</taxon>
        <taxon>Fungi</taxon>
        <taxon>Dikarya</taxon>
        <taxon>Ascomycota</taxon>
        <taxon>Pezizomycotina</taxon>
        <taxon>Sordariomycetes</taxon>
        <taxon>Sordariomycetidae</taxon>
        <taxon>Sordariales</taxon>
        <taxon>Lasiosphaeriaceae</taxon>
        <taxon>Immersiella</taxon>
    </lineage>
</organism>
<evidence type="ECO:0000256" key="3">
    <source>
        <dbReference type="ARBA" id="ARBA00023295"/>
    </source>
</evidence>
<feature type="domain" description="C2H2-type" evidence="5">
    <location>
        <begin position="442"/>
        <end position="465"/>
    </location>
</feature>
<dbReference type="AlphaFoldDB" id="A0AA39X6B7"/>
<accession>A0AA39X6B7</accession>
<keyword evidence="3" id="KW-0326">Glycosidase</keyword>
<reference evidence="6" key="1">
    <citation type="submission" date="2023-06" db="EMBL/GenBank/DDBJ databases">
        <title>Genome-scale phylogeny and comparative genomics of the fungal order Sordariales.</title>
        <authorList>
            <consortium name="Lawrence Berkeley National Laboratory"/>
            <person name="Hensen N."/>
            <person name="Bonometti L."/>
            <person name="Westerberg I."/>
            <person name="Brannstrom I.O."/>
            <person name="Guillou S."/>
            <person name="Cros-Aarteil S."/>
            <person name="Calhoun S."/>
            <person name="Haridas S."/>
            <person name="Kuo A."/>
            <person name="Mondo S."/>
            <person name="Pangilinan J."/>
            <person name="Riley R."/>
            <person name="Labutti K."/>
            <person name="Andreopoulos B."/>
            <person name="Lipzen A."/>
            <person name="Chen C."/>
            <person name="Yanf M."/>
            <person name="Daum C."/>
            <person name="Ng V."/>
            <person name="Clum A."/>
            <person name="Steindorff A."/>
            <person name="Ohm R."/>
            <person name="Martin F."/>
            <person name="Silar P."/>
            <person name="Natvig D."/>
            <person name="Lalanne C."/>
            <person name="Gautier V."/>
            <person name="Ament-Velasquez S.L."/>
            <person name="Kruys A."/>
            <person name="Hutchinson M.I."/>
            <person name="Powell A.J."/>
            <person name="Barry K."/>
            <person name="Miller A.N."/>
            <person name="Grigoriev I.V."/>
            <person name="Debuchy R."/>
            <person name="Gladieux P."/>
            <person name="Thoren M.H."/>
            <person name="Johannesson H."/>
        </authorList>
    </citation>
    <scope>NUCLEOTIDE SEQUENCE</scope>
    <source>
        <strain evidence="6">CBS 606.72</strain>
    </source>
</reference>
<sequence length="668" mass="73215">MSLPAGASMAALVSSVRIQFQHCTTNPQLIAGDWAELRLSDFNLWVAGVGATARNKASLDARLQALPEERATLQHILSSLHKSLIDCQRLRGSELYASRQIVDVIIENLAILANVIRRTGRESRLRRADADFDPDRQADFRRHLECIVLLRPSKDGVQDFHRTSNSCLASQCRLTEIQSRLIDANMRRRYRFLRAQRHALKLAEQSQLTLRVGNEPHNPTFESHTVKSPGGGEQPYSQTGGHKTGSKQRDRCHTESVAAPQLEPSTGAARSSTKASTVNLDPNLFAEGGKSRPVPAPEIALTTITTIAAAIEYPKPPKLSHSGPERPMIMKCPCCCQALPSNTSDGDWKKHLAGDLYPYTCIAEACPTPHVLYLTRRDLEKHMNTDHPPSRWGCPICSDTNTIFCELEAMVNHLQGEHADTLPAGTIEAAISWGAIKSYGITSCPLCDSSGALDDPELVSHVLKHTHDFALRALPWPKLAALTSEPAGKYNPSHAASDTVAEWLSSVVNEKVVCESALANLSLRPCDKQVIDLVEDCGGSDYFAKNPYFSEVLEESHTWSTSKSLPESVPESIVLATPQETLFAIGQPWDDLSGMERWSEEIALPSADEVFGPSIIIESQNEPNQIGIRIWALRNSGFPSPTELPMRSIGSSERGSDGIDSSSDDNSE</sequence>
<feature type="compositionally biased region" description="Low complexity" evidence="4">
    <location>
        <begin position="647"/>
        <end position="661"/>
    </location>
</feature>
<dbReference type="PANTHER" id="PTHR35391:SF5">
    <property type="entry name" value="DUF6590 DOMAIN-CONTAINING PROTEIN"/>
    <property type="match status" value="1"/>
</dbReference>
<dbReference type="GO" id="GO:0004553">
    <property type="term" value="F:hydrolase activity, hydrolyzing O-glycosyl compounds"/>
    <property type="evidence" value="ECO:0007669"/>
    <property type="project" value="InterPro"/>
</dbReference>
<dbReference type="GO" id="GO:0005975">
    <property type="term" value="P:carbohydrate metabolic process"/>
    <property type="evidence" value="ECO:0007669"/>
    <property type="project" value="InterPro"/>
</dbReference>
<dbReference type="PROSITE" id="PS00659">
    <property type="entry name" value="GLYCOSYL_HYDROL_F5"/>
    <property type="match status" value="1"/>
</dbReference>
<feature type="domain" description="C2H2-type" evidence="5">
    <location>
        <begin position="392"/>
        <end position="418"/>
    </location>
</feature>
<dbReference type="PANTHER" id="PTHR35391">
    <property type="entry name" value="C2H2-TYPE DOMAIN-CONTAINING PROTEIN-RELATED"/>
    <property type="match status" value="1"/>
</dbReference>